<organism evidence="2">
    <name type="scientific">Cuerna arida</name>
    <dbReference type="NCBI Taxonomy" id="1464854"/>
    <lineage>
        <taxon>Eukaryota</taxon>
        <taxon>Metazoa</taxon>
        <taxon>Ecdysozoa</taxon>
        <taxon>Arthropoda</taxon>
        <taxon>Hexapoda</taxon>
        <taxon>Insecta</taxon>
        <taxon>Pterygota</taxon>
        <taxon>Neoptera</taxon>
        <taxon>Paraneoptera</taxon>
        <taxon>Hemiptera</taxon>
        <taxon>Auchenorrhyncha</taxon>
        <taxon>Membracoidea</taxon>
        <taxon>Cicadellidae</taxon>
        <taxon>Cicadellinae</taxon>
        <taxon>Proconiini</taxon>
        <taxon>Cuerna</taxon>
    </lineage>
</organism>
<feature type="compositionally biased region" description="Pro residues" evidence="1">
    <location>
        <begin position="90"/>
        <end position="100"/>
    </location>
</feature>
<feature type="region of interest" description="Disordered" evidence="1">
    <location>
        <begin position="63"/>
        <end position="129"/>
    </location>
</feature>
<protein>
    <submittedName>
        <fullName evidence="2">Uncharacterized protein</fullName>
    </submittedName>
</protein>
<name>A0A1B6EQM3_9HEMI</name>
<feature type="non-terminal residue" evidence="2">
    <location>
        <position position="1"/>
    </location>
</feature>
<evidence type="ECO:0000256" key="1">
    <source>
        <dbReference type="SAM" id="MobiDB-lite"/>
    </source>
</evidence>
<feature type="compositionally biased region" description="Basic and acidic residues" evidence="1">
    <location>
        <begin position="101"/>
        <end position="129"/>
    </location>
</feature>
<reference evidence="2" key="1">
    <citation type="submission" date="2015-11" db="EMBL/GenBank/DDBJ databases">
        <title>De novo transcriptome assembly of four potential Pierce s Disease insect vectors from Arizona vineyards.</title>
        <authorList>
            <person name="Tassone E.E."/>
        </authorList>
    </citation>
    <scope>NUCLEOTIDE SEQUENCE</scope>
</reference>
<dbReference type="EMBL" id="GECZ01029525">
    <property type="protein sequence ID" value="JAS40244.1"/>
    <property type="molecule type" value="Transcribed_RNA"/>
</dbReference>
<accession>A0A1B6EQM3</accession>
<evidence type="ECO:0000313" key="2">
    <source>
        <dbReference type="EMBL" id="JAS40244.1"/>
    </source>
</evidence>
<dbReference type="AlphaFoldDB" id="A0A1B6EQM3"/>
<sequence length="129" mass="15279">PRRKLNIKERVQVKFFKNNKIVWEFGEVFKTLGKLHYLILLDNGRIIKRHINQLYSTLVSKKNKKSVSFGPTQTFDVPRLPQPHTGNIPEAPPEAPPETPPPERTDMPEPRRTERIRKPPYRFKDYVMY</sequence>
<gene>
    <name evidence="2" type="ORF">g.5305</name>
</gene>
<proteinExistence type="predicted"/>